<sequence>MFRIESYITSIILSYVDRYIKNFKRQDAQVSLWEGDGSLHNLDLDLEVLDQELNLPFSFVSGHIHELLIHVPWTRIGSEPVKITINTIECIMKLKPPGQDSNGKRERKKKSMAGEENVAPPSYMKSLVNKIIFNLSVTCNNLILKYVEEDIVLSMNIKTLSLSTVNKNWEPEFSELSLVQLILRNLVNLSDVTICLDKRNASGRIESYLEPILYKCSLTVRISRSFPTASSTTATTTRIGIHCENFSLSISEPQVPMLLRLFMLYQMVNNSPPISNTPSQLSLDTAGDDHSQGSDSEGQYESWSSWMWGFVPSILPMASEGSALGNNEDLQTLHLGLYINSFVLDFKLVGEMGGKPRAWENLGKLQFSNCFLEISKNSNEWTNIQLGVSLVTINPVPQFDDEIYLSCGQLNDTFMQNSLFENPDMDFPQRPWDVHLSTITENYLVTRAPAVSVDFLMALEVPADSWADNFLSEPREKVLTRCVIGPLNVNVTNGLIDRINIIMESIDAYEYPAYANYSNTNQDLGLPIKGEKKYFTDSHISKRILQVTLCEANIRAYAAQVAFNSRKAKKTLNTELLKTFSTKQQPYLLLKVKCLDISLSKPLHPETLRGQSLKNSSMEIFSDAMTTLSIGVMKMSAGVLVGESELVEIVDVHKTTVTVAYDSVLIIDAESISTHSTLQIGEVIFNGSKAKFLLAIGIFNSFISPDSKNNAVFKSSLAHDSTLITNVPFLKVSLAGLHCMFVQSQVNESVKIRFGSMSGHTYFLGKTNRGKFTVITAGNNASSNILEAIGQRPTTSLNPTPFIFFLKLKQFHCFLDQSVFNWLNYKPRSHAGSHNLRADINSSDSLRKVSMSSRSISSVSKPKVTENMETLDKAPDKETEVIASFEDFEKKVEWLMKWLSVVVSADFTDVQFSFVASQRKNHILVFKLPSLSLASSYGKLSVDSDELPVTFNAWVKNTPSFPWTADFNGLTGHFVVNNTKKETILDPFSIHCTIAVASKLVPSPSVAVSIHTDTSSICVTLGRPHMSALAELLTCMTQVANTVMAYNMDTKKPDDPLPLEFSQESEESFSASNPQSAQQCANQKDLPKGNLKVSCWLQWTLAKCVFALVTTPRRNSSESLKFVVEMEDIIFSTDMDLNDRVYQKVKLKIGTAWIRHFRRESSNTPWALGVYGGIVMRGHDATGNAAEFLYLTFTRVLASNYHSKMSSLGHHSIKESVRQKMASSKRYVAELDLKIEPLDFVLAPFVLGKFVHVIEPMMLRKPVGSPAFGVPLNQYTTSDLPLIYLDIQQVRAFIPSSCLPSDTENQDTVVVHIDDVALRHEAVNPVSRKILRSDLYSSAQRARVTTLPGSQLEDRQYQLDFTLQINTGKWEELAPHVSGEQGVALDNPAVYWNSGVATALHKGACLSPVLSAAKICFVLAPPIVTSGFVVSGLNFEANIISELALSISLDQLKLLKAVLGEVTSVLPDSNDPIADDFPNTTSGDSGIESIEGSIISKSTPSKIERVYRRANSSLVTVSSSAAINTKNLRQRTQTVPVDLLVVGKGVSVKLYSTDSRTSKTHPLLYLSISQPFVSVEKHGDSCIYKASIFDLSVKHGNAEQFTNGKVEDGDYPETIVSTKDGDPDPYKGIPPALFNFKSVRNGMKLPNITADLGRPVKISSKLEAVHYLEKTRLLITKALDSKNSLYRKTSAQ</sequence>
<dbReference type="PANTHER" id="PTHR12517">
    <property type="entry name" value="VACUOLAR PROTEIN SORTING-ASSOCIATED PROTEIN 13B"/>
    <property type="match status" value="1"/>
</dbReference>
<gene>
    <name evidence="4" type="ORF">NTJ_16127</name>
</gene>
<dbReference type="InterPro" id="IPR026854">
    <property type="entry name" value="VPS13_N"/>
</dbReference>
<accession>A0ABN7BG83</accession>
<keyword evidence="1" id="KW-0813">Transport</keyword>
<proteinExistence type="predicted"/>
<dbReference type="PANTHER" id="PTHR12517:SF0">
    <property type="entry name" value="INTERMEMBRANE LIPID TRANSFER PROTEIN VPS13B"/>
    <property type="match status" value="1"/>
</dbReference>
<feature type="region of interest" description="Disordered" evidence="2">
    <location>
        <begin position="275"/>
        <end position="299"/>
    </location>
</feature>
<evidence type="ECO:0000313" key="4">
    <source>
        <dbReference type="EMBL" id="BET03309.1"/>
    </source>
</evidence>
<feature type="region of interest" description="Disordered" evidence="2">
    <location>
        <begin position="96"/>
        <end position="117"/>
    </location>
</feature>
<organism evidence="4 5">
    <name type="scientific">Nesidiocoris tenuis</name>
    <dbReference type="NCBI Taxonomy" id="355587"/>
    <lineage>
        <taxon>Eukaryota</taxon>
        <taxon>Metazoa</taxon>
        <taxon>Ecdysozoa</taxon>
        <taxon>Arthropoda</taxon>
        <taxon>Hexapoda</taxon>
        <taxon>Insecta</taxon>
        <taxon>Pterygota</taxon>
        <taxon>Neoptera</taxon>
        <taxon>Paraneoptera</taxon>
        <taxon>Hemiptera</taxon>
        <taxon>Heteroptera</taxon>
        <taxon>Panheteroptera</taxon>
        <taxon>Cimicomorpha</taxon>
        <taxon>Miridae</taxon>
        <taxon>Dicyphina</taxon>
        <taxon>Nesidiocoris</taxon>
    </lineage>
</organism>
<reference evidence="4 5" key="1">
    <citation type="submission" date="2023-09" db="EMBL/GenBank/DDBJ databases">
        <title>Nesidiocoris tenuis whole genome shotgun sequence.</title>
        <authorList>
            <person name="Shibata T."/>
            <person name="Shimoda M."/>
            <person name="Kobayashi T."/>
            <person name="Uehara T."/>
        </authorList>
    </citation>
    <scope>NUCLEOTIDE SEQUENCE [LARGE SCALE GENOMIC DNA]</scope>
    <source>
        <strain evidence="4 5">Japan</strain>
    </source>
</reference>
<evidence type="ECO:0000256" key="1">
    <source>
        <dbReference type="ARBA" id="ARBA00022448"/>
    </source>
</evidence>
<evidence type="ECO:0000313" key="5">
    <source>
        <dbReference type="Proteomes" id="UP001307889"/>
    </source>
</evidence>
<feature type="domain" description="Chorein N-terminal" evidence="3">
    <location>
        <begin position="5"/>
        <end position="218"/>
    </location>
</feature>
<dbReference type="InterPro" id="IPR039782">
    <property type="entry name" value="VPS13B"/>
</dbReference>
<dbReference type="Proteomes" id="UP001307889">
    <property type="component" value="Chromosome 16"/>
</dbReference>
<keyword evidence="5" id="KW-1185">Reference proteome</keyword>
<dbReference type="Pfam" id="PF12624">
    <property type="entry name" value="VPS13_N"/>
    <property type="match status" value="1"/>
</dbReference>
<protein>
    <submittedName>
        <fullName evidence="4">Vacuolar protein sorting 13 homolog B</fullName>
    </submittedName>
</protein>
<evidence type="ECO:0000259" key="3">
    <source>
        <dbReference type="Pfam" id="PF12624"/>
    </source>
</evidence>
<dbReference type="EMBL" id="AP028924">
    <property type="protein sequence ID" value="BET03309.1"/>
    <property type="molecule type" value="Genomic_DNA"/>
</dbReference>
<name>A0ABN7BG83_9HEMI</name>
<evidence type="ECO:0000256" key="2">
    <source>
        <dbReference type="SAM" id="MobiDB-lite"/>
    </source>
</evidence>